<protein>
    <submittedName>
        <fullName evidence="1">Uncharacterized protein</fullName>
    </submittedName>
</protein>
<reference evidence="1" key="2">
    <citation type="submission" date="2021-04" db="EMBL/GenBank/DDBJ databases">
        <authorList>
            <person name="Gilroy R."/>
        </authorList>
    </citation>
    <scope>NUCLEOTIDE SEQUENCE</scope>
    <source>
        <strain evidence="1">ChiHecolR3B27-1887</strain>
    </source>
</reference>
<evidence type="ECO:0000313" key="2">
    <source>
        <dbReference type="Proteomes" id="UP000824029"/>
    </source>
</evidence>
<dbReference type="Proteomes" id="UP000824029">
    <property type="component" value="Unassembled WGS sequence"/>
</dbReference>
<name>A0A9D2DJQ8_9ACTN</name>
<gene>
    <name evidence="1" type="ORF">IAA22_05130</name>
</gene>
<dbReference type="AlphaFoldDB" id="A0A9D2DJQ8"/>
<dbReference type="SUPFAM" id="SSF101386">
    <property type="entry name" value="all-alpha NTP pyrophosphatases"/>
    <property type="match status" value="1"/>
</dbReference>
<evidence type="ECO:0000313" key="1">
    <source>
        <dbReference type="EMBL" id="HIZ18471.1"/>
    </source>
</evidence>
<proteinExistence type="predicted"/>
<sequence length="107" mass="12488">MTMQSKWVRVGSVRRFDNIASDKAQALKVLEEAAEVFGAYQTWEREVTRWGNPRSFDSYPFRQDLMDECADLIQATLNLVAALGVEDFRPWMKACEERNRKRGRITK</sequence>
<organism evidence="1 2">
    <name type="scientific">Candidatus Olsenella stercoravium</name>
    <dbReference type="NCBI Taxonomy" id="2838713"/>
    <lineage>
        <taxon>Bacteria</taxon>
        <taxon>Bacillati</taxon>
        <taxon>Actinomycetota</taxon>
        <taxon>Coriobacteriia</taxon>
        <taxon>Coriobacteriales</taxon>
        <taxon>Atopobiaceae</taxon>
        <taxon>Olsenella</taxon>
    </lineage>
</organism>
<comment type="caution">
    <text evidence="1">The sequence shown here is derived from an EMBL/GenBank/DDBJ whole genome shotgun (WGS) entry which is preliminary data.</text>
</comment>
<accession>A0A9D2DJQ8</accession>
<reference evidence="1" key="1">
    <citation type="journal article" date="2021" name="PeerJ">
        <title>Extensive microbial diversity within the chicken gut microbiome revealed by metagenomics and culture.</title>
        <authorList>
            <person name="Gilroy R."/>
            <person name="Ravi A."/>
            <person name="Getino M."/>
            <person name="Pursley I."/>
            <person name="Horton D.L."/>
            <person name="Alikhan N.F."/>
            <person name="Baker D."/>
            <person name="Gharbi K."/>
            <person name="Hall N."/>
            <person name="Watson M."/>
            <person name="Adriaenssens E.M."/>
            <person name="Foster-Nyarko E."/>
            <person name="Jarju S."/>
            <person name="Secka A."/>
            <person name="Antonio M."/>
            <person name="Oren A."/>
            <person name="Chaudhuri R.R."/>
            <person name="La Ragione R."/>
            <person name="Hildebrand F."/>
            <person name="Pallen M.J."/>
        </authorList>
    </citation>
    <scope>NUCLEOTIDE SEQUENCE</scope>
    <source>
        <strain evidence="1">ChiHecolR3B27-1887</strain>
    </source>
</reference>
<dbReference type="EMBL" id="DXBZ01000096">
    <property type="protein sequence ID" value="HIZ18471.1"/>
    <property type="molecule type" value="Genomic_DNA"/>
</dbReference>